<name>B2KU26_LACRH</name>
<evidence type="ECO:0000313" key="2">
    <source>
        <dbReference type="EMBL" id="ACC61689.1"/>
    </source>
</evidence>
<proteinExistence type="predicted"/>
<protein>
    <submittedName>
        <fullName evidence="2">Hypothetical extracellular protein</fullName>
    </submittedName>
</protein>
<accession>B2KU26</accession>
<feature type="signal peptide" evidence="1">
    <location>
        <begin position="1"/>
        <end position="32"/>
    </location>
</feature>
<evidence type="ECO:0000256" key="1">
    <source>
        <dbReference type="SAM" id="SignalP"/>
    </source>
</evidence>
<feature type="non-terminal residue" evidence="2">
    <location>
        <position position="74"/>
    </location>
</feature>
<dbReference type="EMBL" id="EU232021">
    <property type="protein sequence ID" value="ACC61689.1"/>
    <property type="molecule type" value="Genomic_DNA"/>
</dbReference>
<keyword evidence="1" id="KW-0732">Signal</keyword>
<sequence>MLMLLNHALLSIKKMIANICVLVLIFPGQAAASTSPSLESNSRNPVTANSRHRIIAVPHAGICPAAVRNKNAVM</sequence>
<feature type="chain" id="PRO_5002780393" evidence="1">
    <location>
        <begin position="33"/>
        <end position="74"/>
    </location>
</feature>
<reference evidence="2" key="1">
    <citation type="journal article" date="2007" name="Genome Biol.">
        <title>Direct selection and phage display of a Gram-positive secretome.</title>
        <authorList>
            <person name="Jankovic D."/>
            <person name="Collett M.A."/>
            <person name="Lubbers M.W."/>
            <person name="Rakonjac J."/>
        </authorList>
    </citation>
    <scope>NUCLEOTIDE SEQUENCE</scope>
    <source>
        <strain evidence="2">HN001</strain>
    </source>
</reference>
<dbReference type="AlphaFoldDB" id="B2KU26"/>
<organism evidence="2">
    <name type="scientific">Lacticaseibacillus rhamnosus HN001</name>
    <dbReference type="NCBI Taxonomy" id="486408"/>
    <lineage>
        <taxon>Bacteria</taxon>
        <taxon>Bacillati</taxon>
        <taxon>Bacillota</taxon>
        <taxon>Bacilli</taxon>
        <taxon>Lactobacillales</taxon>
        <taxon>Lactobacillaceae</taxon>
        <taxon>Lacticaseibacillus</taxon>
    </lineage>
</organism>